<comment type="catalytic activity">
    <reaction evidence="13 14">
        <text>a fatty acyl-[ACP] + malonyl-[ACP] + H(+) = a 3-oxoacyl-[ACP] + holo-[ACP] + CO2</text>
        <dbReference type="Rhea" id="RHEA:22836"/>
        <dbReference type="Rhea" id="RHEA-COMP:9623"/>
        <dbReference type="Rhea" id="RHEA-COMP:9685"/>
        <dbReference type="Rhea" id="RHEA-COMP:9916"/>
        <dbReference type="Rhea" id="RHEA-COMP:14125"/>
        <dbReference type="ChEBI" id="CHEBI:15378"/>
        <dbReference type="ChEBI" id="CHEBI:16526"/>
        <dbReference type="ChEBI" id="CHEBI:64479"/>
        <dbReference type="ChEBI" id="CHEBI:78449"/>
        <dbReference type="ChEBI" id="CHEBI:78776"/>
        <dbReference type="ChEBI" id="CHEBI:138651"/>
    </reaction>
</comment>
<evidence type="ECO:0000256" key="9">
    <source>
        <dbReference type="ARBA" id="ARBA00023160"/>
    </source>
</evidence>
<proteinExistence type="inferred from homology"/>
<dbReference type="EC" id="2.3.1.179" evidence="3 14"/>
<dbReference type="NCBIfam" id="TIGR03150">
    <property type="entry name" value="fabF"/>
    <property type="match status" value="1"/>
</dbReference>
<dbReference type="PROSITE" id="PS52004">
    <property type="entry name" value="KS3_2"/>
    <property type="match status" value="1"/>
</dbReference>
<dbReference type="InterPro" id="IPR016039">
    <property type="entry name" value="Thiolase-like"/>
</dbReference>
<dbReference type="Pfam" id="PF00109">
    <property type="entry name" value="ketoacyl-synt"/>
    <property type="match status" value="1"/>
</dbReference>
<comment type="catalytic activity">
    <reaction evidence="12 14">
        <text>(9Z)-hexadecenoyl-[ACP] + malonyl-[ACP] + H(+) = 3-oxo-(11Z)-octadecenoyl-[ACP] + holo-[ACP] + CO2</text>
        <dbReference type="Rhea" id="RHEA:55040"/>
        <dbReference type="Rhea" id="RHEA-COMP:9623"/>
        <dbReference type="Rhea" id="RHEA-COMP:9685"/>
        <dbReference type="Rhea" id="RHEA-COMP:10800"/>
        <dbReference type="Rhea" id="RHEA-COMP:14074"/>
        <dbReference type="ChEBI" id="CHEBI:15378"/>
        <dbReference type="ChEBI" id="CHEBI:16526"/>
        <dbReference type="ChEBI" id="CHEBI:64479"/>
        <dbReference type="ChEBI" id="CHEBI:78449"/>
        <dbReference type="ChEBI" id="CHEBI:83989"/>
        <dbReference type="ChEBI" id="CHEBI:138538"/>
        <dbReference type="EC" id="2.3.1.179"/>
    </reaction>
</comment>
<evidence type="ECO:0000256" key="10">
    <source>
        <dbReference type="ARBA" id="ARBA00023315"/>
    </source>
</evidence>
<dbReference type="UniPathway" id="UPA00094"/>
<name>A0A0P4R6R2_9ACTN</name>
<evidence type="ECO:0000256" key="7">
    <source>
        <dbReference type="ARBA" id="ARBA00022832"/>
    </source>
</evidence>
<evidence type="ECO:0000256" key="13">
    <source>
        <dbReference type="ARBA" id="ARBA00047659"/>
    </source>
</evidence>
<comment type="caution">
    <text evidence="18">The sequence shown here is derived from an EMBL/GenBank/DDBJ whole genome shotgun (WGS) entry which is preliminary data.</text>
</comment>
<evidence type="ECO:0000313" key="18">
    <source>
        <dbReference type="EMBL" id="GAO08608.1"/>
    </source>
</evidence>
<evidence type="ECO:0000256" key="15">
    <source>
        <dbReference type="PIRSR" id="PIRSR000447-1"/>
    </source>
</evidence>
<evidence type="ECO:0000256" key="8">
    <source>
        <dbReference type="ARBA" id="ARBA00023098"/>
    </source>
</evidence>
<evidence type="ECO:0000256" key="6">
    <source>
        <dbReference type="ARBA" id="ARBA00022679"/>
    </source>
</evidence>
<evidence type="ECO:0000256" key="3">
    <source>
        <dbReference type="ARBA" id="ARBA00012356"/>
    </source>
</evidence>
<dbReference type="RefSeq" id="WP_042154365.1">
    <property type="nucleotide sequence ID" value="NZ_BBNO01000004.1"/>
</dbReference>
<evidence type="ECO:0000256" key="11">
    <source>
        <dbReference type="ARBA" id="ARBA00024006"/>
    </source>
</evidence>
<dbReference type="Proteomes" id="UP000048965">
    <property type="component" value="Unassembled WGS sequence"/>
</dbReference>
<feature type="active site" description="For beta-ketoacyl synthase activity" evidence="15">
    <location>
        <position position="170"/>
    </location>
</feature>
<dbReference type="NCBIfam" id="NF005589">
    <property type="entry name" value="PRK07314.1"/>
    <property type="match status" value="1"/>
</dbReference>
<keyword evidence="7" id="KW-0276">Fatty acid metabolism</keyword>
<evidence type="ECO:0000256" key="16">
    <source>
        <dbReference type="RuleBase" id="RU003694"/>
    </source>
</evidence>
<dbReference type="FunFam" id="3.40.47.10:FF:000039">
    <property type="entry name" value="3-oxoacyl-[acyl-carrier-protein] synthase 2"/>
    <property type="match status" value="1"/>
</dbReference>
<evidence type="ECO:0000259" key="17">
    <source>
        <dbReference type="PROSITE" id="PS52004"/>
    </source>
</evidence>
<dbReference type="SUPFAM" id="SSF53901">
    <property type="entry name" value="Thiolase-like"/>
    <property type="match status" value="2"/>
</dbReference>
<dbReference type="OrthoDB" id="9808669at2"/>
<evidence type="ECO:0000256" key="4">
    <source>
        <dbReference type="ARBA" id="ARBA00014657"/>
    </source>
</evidence>
<keyword evidence="9 14" id="KW-0275">Fatty acid biosynthesis</keyword>
<dbReference type="GO" id="GO:0004315">
    <property type="term" value="F:3-oxoacyl-[acyl-carrier-protein] synthase activity"/>
    <property type="evidence" value="ECO:0007669"/>
    <property type="project" value="UniProtKB-UniRule"/>
</dbReference>
<dbReference type="SMART" id="SM00825">
    <property type="entry name" value="PKS_KS"/>
    <property type="match status" value="1"/>
</dbReference>
<gene>
    <name evidence="18" type="ORF">TPA0598_04_02440</name>
</gene>
<dbReference type="PANTHER" id="PTHR11712">
    <property type="entry name" value="POLYKETIDE SYNTHASE-RELATED"/>
    <property type="match status" value="1"/>
</dbReference>
<evidence type="ECO:0000256" key="12">
    <source>
        <dbReference type="ARBA" id="ARBA00047318"/>
    </source>
</evidence>
<evidence type="ECO:0000256" key="14">
    <source>
        <dbReference type="PIRNR" id="PIRNR000447"/>
    </source>
</evidence>
<evidence type="ECO:0000313" key="19">
    <source>
        <dbReference type="Proteomes" id="UP000048965"/>
    </source>
</evidence>
<comment type="similarity">
    <text evidence="2 14 16">Belongs to the thiolase-like superfamily. Beta-ketoacyl-ACP synthases family.</text>
</comment>
<feature type="domain" description="Ketosynthase family 3 (KS3)" evidence="17">
    <location>
        <begin position="5"/>
        <end position="420"/>
    </location>
</feature>
<evidence type="ECO:0000256" key="2">
    <source>
        <dbReference type="ARBA" id="ARBA00008467"/>
    </source>
</evidence>
<sequence length="421" mass="43594">MNATNRTVVVTGIGATTPLGGDTASTWEALLAGRSGVSTLEQDWAADLPVRIAGQIAVEPTEIIPRPQARKLDRSAQFALVAAQEAWKDAGFTAKAGEDTAVNPDRLGAVIASGIGGVTTLLDQYDVLKEKGVRRVSPHTVPMLMPNSPSANVGIEFNARAGVHTPVSACASGAEAIGYAIEMIRSGRADVVVAGGTEAAIHPLPIVAFGNMMAMSKNNDDPQGASRPWDVDRNGFVLGEGAGVIVLESEEHAKARGARVYAEAVGQGISADAHHITQPEPSGNGIAAALQNLLDNTDLQPAEIVHVNAHATSTPAGDVGELRALRKAFGDDVDHMAITSTKSMTGHLLGGAGGIETVATVLALKNRVAPPTINIDQLDPEADADIVRGEPRKLPAEGRIAALNDSFGFGGHNVVLAFRSV</sequence>
<keyword evidence="6 14" id="KW-0808">Transferase</keyword>
<dbReference type="PIRSF" id="PIRSF000447">
    <property type="entry name" value="KAS_II"/>
    <property type="match status" value="1"/>
</dbReference>
<dbReference type="PANTHER" id="PTHR11712:SF336">
    <property type="entry name" value="3-OXOACYL-[ACYL-CARRIER-PROTEIN] SYNTHASE, MITOCHONDRIAL"/>
    <property type="match status" value="1"/>
</dbReference>
<reference evidence="18 19" key="2">
    <citation type="journal article" date="2015" name="Stand. Genomic Sci.">
        <title>Draft genome sequence of marine-derived Streptomyces sp. TP-A0598, a producer of anti-MRSA antibiotic lydicamycins.</title>
        <authorList>
            <person name="Komaki H."/>
            <person name="Ichikawa N."/>
            <person name="Hosoyama A."/>
            <person name="Fujita N."/>
            <person name="Igarashi Y."/>
        </authorList>
    </citation>
    <scope>NUCLEOTIDE SEQUENCE [LARGE SCALE GENOMIC DNA]</scope>
    <source>
        <strain evidence="18 19">NBRC 110027</strain>
    </source>
</reference>
<dbReference type="InterPro" id="IPR014030">
    <property type="entry name" value="Ketoacyl_synth_N"/>
</dbReference>
<dbReference type="AlphaFoldDB" id="A0A0P4R6R2"/>
<keyword evidence="19" id="KW-1185">Reference proteome</keyword>
<keyword evidence="10 14" id="KW-0012">Acyltransferase</keyword>
<dbReference type="Pfam" id="PF02801">
    <property type="entry name" value="Ketoacyl-synt_C"/>
    <property type="match status" value="1"/>
</dbReference>
<comment type="pathway">
    <text evidence="1 14">Lipid metabolism; fatty acid biosynthesis.</text>
</comment>
<evidence type="ECO:0000256" key="5">
    <source>
        <dbReference type="ARBA" id="ARBA00022516"/>
    </source>
</evidence>
<dbReference type="GO" id="GO:0006633">
    <property type="term" value="P:fatty acid biosynthetic process"/>
    <property type="evidence" value="ECO:0007669"/>
    <property type="project" value="UniProtKB-UniRule"/>
</dbReference>
<reference evidence="19" key="1">
    <citation type="submission" date="2014-09" db="EMBL/GenBank/DDBJ databases">
        <title>Whole genome shotgun sequence of Streptomyces sp. NBRC 110027.</title>
        <authorList>
            <person name="Komaki H."/>
            <person name="Ichikawa N."/>
            <person name="Katano-Makiyama Y."/>
            <person name="Hosoyama A."/>
            <person name="Hashimoto M."/>
            <person name="Uohara A."/>
            <person name="Kitahashi Y."/>
            <person name="Ohji S."/>
            <person name="Kimura A."/>
            <person name="Yamazoe A."/>
            <person name="Igarashi Y."/>
            <person name="Fujita N."/>
        </authorList>
    </citation>
    <scope>NUCLEOTIDE SEQUENCE [LARGE SCALE GENOMIC DNA]</scope>
    <source>
        <strain evidence="19">NBRC 110027</strain>
    </source>
</reference>
<protein>
    <recommendedName>
        <fullName evidence="4 14">3-oxoacyl-[acyl-carrier-protein] synthase 2</fullName>
        <ecNumber evidence="3 14">2.3.1.179</ecNumber>
    </recommendedName>
</protein>
<organism evidence="18 19">
    <name type="scientific">Streptomyces lydicamycinicus</name>
    <dbReference type="NCBI Taxonomy" id="1546107"/>
    <lineage>
        <taxon>Bacteria</taxon>
        <taxon>Bacillati</taxon>
        <taxon>Actinomycetota</taxon>
        <taxon>Actinomycetes</taxon>
        <taxon>Kitasatosporales</taxon>
        <taxon>Streptomycetaceae</taxon>
        <taxon>Streptomyces</taxon>
    </lineage>
</organism>
<comment type="function">
    <text evidence="11 14">Involved in the type II fatty acid elongation cycle. Catalyzes the elongation of a wide range of acyl-ACP by the addition of two carbons from malonyl-ACP to an acyl acceptor. Can efficiently catalyze the conversion of palmitoleoyl-ACP (cis-hexadec-9-enoyl-ACP) to cis-vaccenoyl-ACP (cis-octadec-11-enoyl-ACP), an essential step in the thermal regulation of fatty acid composition.</text>
</comment>
<dbReference type="InterPro" id="IPR020841">
    <property type="entry name" value="PKS_Beta-ketoAc_synthase_dom"/>
</dbReference>
<keyword evidence="5 14" id="KW-0444">Lipid biosynthesis</keyword>
<dbReference type="GO" id="GO:0005829">
    <property type="term" value="C:cytosol"/>
    <property type="evidence" value="ECO:0007669"/>
    <property type="project" value="TreeGrafter"/>
</dbReference>
<dbReference type="EMBL" id="BBNO01000004">
    <property type="protein sequence ID" value="GAO08608.1"/>
    <property type="molecule type" value="Genomic_DNA"/>
</dbReference>
<dbReference type="InterPro" id="IPR000794">
    <property type="entry name" value="Beta-ketoacyl_synthase"/>
</dbReference>
<dbReference type="CDD" id="cd00834">
    <property type="entry name" value="KAS_I_II"/>
    <property type="match status" value="1"/>
</dbReference>
<dbReference type="Gene3D" id="3.40.47.10">
    <property type="match status" value="1"/>
</dbReference>
<keyword evidence="8" id="KW-0443">Lipid metabolism</keyword>
<evidence type="ECO:0000256" key="1">
    <source>
        <dbReference type="ARBA" id="ARBA00005194"/>
    </source>
</evidence>
<accession>A0A0P4R6R2</accession>
<dbReference type="InterPro" id="IPR014031">
    <property type="entry name" value="Ketoacyl_synth_C"/>
</dbReference>
<dbReference type="InterPro" id="IPR017568">
    <property type="entry name" value="3-oxoacyl-ACP_synth-2"/>
</dbReference>